<evidence type="ECO:0000256" key="1">
    <source>
        <dbReference type="ARBA" id="ARBA00007074"/>
    </source>
</evidence>
<organism evidence="7 8">
    <name type="scientific">Mycolicibacterium neoaurum</name>
    <name type="common">Mycobacterium neoaurum</name>
    <dbReference type="NCBI Taxonomy" id="1795"/>
    <lineage>
        <taxon>Bacteria</taxon>
        <taxon>Bacillati</taxon>
        <taxon>Actinomycetota</taxon>
        <taxon>Actinomycetes</taxon>
        <taxon>Mycobacteriales</taxon>
        <taxon>Mycobacteriaceae</taxon>
        <taxon>Mycolicibacterium</taxon>
    </lineage>
</organism>
<dbReference type="InterPro" id="IPR000064">
    <property type="entry name" value="NLP_P60_dom"/>
</dbReference>
<comment type="similarity">
    <text evidence="1">Belongs to the peptidase C40 family.</text>
</comment>
<dbReference type="Pfam" id="PF00877">
    <property type="entry name" value="NLPC_P60"/>
    <property type="match status" value="1"/>
</dbReference>
<feature type="compositionally biased region" description="Pro residues" evidence="5">
    <location>
        <begin position="219"/>
        <end position="230"/>
    </location>
</feature>
<sequence>MTLPVLEAPSRALGKRLAFILAAIGIVAALLATDVNAEPAADALAELTELSRVAEQTTEQIHTAQIDLDEKLAAQQVAEKKAASDRATVDVASADLATYQAAVDELAASAYMGGRTDTLAAALTATSPQDLIDQLAVQKTVASELTVQMAAFRSASTRAAAAADQSAKSAAQARIASDEAAAVRTDLDAKQRRMQEQIAAVQARYEALTPDQRAILADPGPPPPPLPPSSPSNDPSIVAMPGPAGGEPFGGGTAVVQAALTRVGSPYSWGATGPDAFDCSGLIKWAFLQNGKSLPRSSQALAQGGQAVAVSDMQPGDIVTFYGDVSHAGIYIGDGMMVHASTFGTPVKVAPISSAPIHNVRRY</sequence>
<accession>A0AAV2WLQ2</accession>
<dbReference type="Proteomes" id="UP000028864">
    <property type="component" value="Unassembled WGS sequence"/>
</dbReference>
<dbReference type="Gene3D" id="3.90.1720.10">
    <property type="entry name" value="endopeptidase domain like (from Nostoc punctiforme)"/>
    <property type="match status" value="1"/>
</dbReference>
<dbReference type="PROSITE" id="PS51935">
    <property type="entry name" value="NLPC_P60"/>
    <property type="match status" value="1"/>
</dbReference>
<keyword evidence="2" id="KW-0645">Protease</keyword>
<dbReference type="PANTHER" id="PTHR47359">
    <property type="entry name" value="PEPTIDOGLYCAN DL-ENDOPEPTIDASE CWLO"/>
    <property type="match status" value="1"/>
</dbReference>
<dbReference type="InterPro" id="IPR051794">
    <property type="entry name" value="PG_Endopeptidase_C40"/>
</dbReference>
<keyword evidence="3 7" id="KW-0378">Hydrolase</keyword>
<dbReference type="InterPro" id="IPR038765">
    <property type="entry name" value="Papain-like_cys_pep_sf"/>
</dbReference>
<name>A0AAV2WLQ2_MYCNE</name>
<evidence type="ECO:0000256" key="5">
    <source>
        <dbReference type="SAM" id="MobiDB-lite"/>
    </source>
</evidence>
<evidence type="ECO:0000259" key="6">
    <source>
        <dbReference type="PROSITE" id="PS51935"/>
    </source>
</evidence>
<evidence type="ECO:0000313" key="8">
    <source>
        <dbReference type="Proteomes" id="UP000028864"/>
    </source>
</evidence>
<dbReference type="NCBIfam" id="NF038345">
    <property type="entry name" value="wall_hydro_RipC"/>
    <property type="match status" value="1"/>
</dbReference>
<dbReference type="AlphaFoldDB" id="A0AAV2WLQ2"/>
<gene>
    <name evidence="7" type="ORF">BN1047_02761</name>
</gene>
<dbReference type="SUPFAM" id="SSF54001">
    <property type="entry name" value="Cysteine proteinases"/>
    <property type="match status" value="1"/>
</dbReference>
<evidence type="ECO:0000256" key="4">
    <source>
        <dbReference type="ARBA" id="ARBA00022807"/>
    </source>
</evidence>
<evidence type="ECO:0000313" key="7">
    <source>
        <dbReference type="EMBL" id="CDQ44881.1"/>
    </source>
</evidence>
<proteinExistence type="inferred from homology"/>
<protein>
    <submittedName>
        <fullName evidence="7">Cell wall-associated hydrolase, invasion-associated protein</fullName>
    </submittedName>
</protein>
<reference evidence="7" key="1">
    <citation type="submission" date="2014-05" db="EMBL/GenBank/DDBJ databases">
        <authorList>
            <person name="Urmite Genomes"/>
        </authorList>
    </citation>
    <scope>NUCLEOTIDE SEQUENCE</scope>
    <source>
        <strain evidence="7">DSM 44074</strain>
    </source>
</reference>
<dbReference type="PANTHER" id="PTHR47359:SF3">
    <property type="entry name" value="NLP_P60 DOMAIN-CONTAINING PROTEIN-RELATED"/>
    <property type="match status" value="1"/>
</dbReference>
<feature type="region of interest" description="Disordered" evidence="5">
    <location>
        <begin position="214"/>
        <end position="246"/>
    </location>
</feature>
<evidence type="ECO:0000256" key="2">
    <source>
        <dbReference type="ARBA" id="ARBA00022670"/>
    </source>
</evidence>
<reference evidence="7" key="2">
    <citation type="submission" date="2015-09" db="EMBL/GenBank/DDBJ databases">
        <title>Draft genome sequence of Mycobacterium neoaurum DSM 44074.</title>
        <authorList>
            <person name="Croce O."/>
            <person name="Robert C."/>
            <person name="Raoult D."/>
            <person name="Drancourt M."/>
        </authorList>
    </citation>
    <scope>NUCLEOTIDE SEQUENCE</scope>
    <source>
        <strain evidence="7">DSM 44074</strain>
    </source>
</reference>
<dbReference type="RefSeq" id="WP_030133897.1">
    <property type="nucleotide sequence ID" value="NZ_JAKNRE010000004.1"/>
</dbReference>
<feature type="domain" description="NlpC/P60" evidence="6">
    <location>
        <begin position="249"/>
        <end position="363"/>
    </location>
</feature>
<keyword evidence="4" id="KW-0788">Thiol protease</keyword>
<evidence type="ECO:0000256" key="3">
    <source>
        <dbReference type="ARBA" id="ARBA00022801"/>
    </source>
</evidence>
<dbReference type="GO" id="GO:0006508">
    <property type="term" value="P:proteolysis"/>
    <property type="evidence" value="ECO:0007669"/>
    <property type="project" value="UniProtKB-KW"/>
</dbReference>
<dbReference type="EMBL" id="LK021338">
    <property type="protein sequence ID" value="CDQ44881.1"/>
    <property type="molecule type" value="Genomic_DNA"/>
</dbReference>
<dbReference type="GO" id="GO:0008234">
    <property type="term" value="F:cysteine-type peptidase activity"/>
    <property type="evidence" value="ECO:0007669"/>
    <property type="project" value="UniProtKB-KW"/>
</dbReference>